<feature type="transmembrane region" description="Helical" evidence="1">
    <location>
        <begin position="51"/>
        <end position="70"/>
    </location>
</feature>
<keyword evidence="1" id="KW-0812">Transmembrane</keyword>
<feature type="transmembrane region" description="Helical" evidence="1">
    <location>
        <begin position="226"/>
        <end position="249"/>
    </location>
</feature>
<dbReference type="Proteomes" id="UP001322277">
    <property type="component" value="Chromosome 7"/>
</dbReference>
<evidence type="ECO:0000313" key="2">
    <source>
        <dbReference type="EMBL" id="WQF86579.1"/>
    </source>
</evidence>
<dbReference type="RefSeq" id="XP_062783800.1">
    <property type="nucleotide sequence ID" value="XM_062927749.1"/>
</dbReference>
<proteinExistence type="predicted"/>
<keyword evidence="3" id="KW-1185">Reference proteome</keyword>
<sequence length="308" mass="34732">MMSSPLLYILNVTLVGLVTLPAIVLTGLLFRRSTGTRRDPSRRWETFTKAAIGLYSFVHILYLITSIIGATNDFGYYYGINNGYFVAVQFLGIISLLFSHLYEAAIFLALLYLARALNLARADETSRRYRIGRKWALGAVIWICLGSVVVMSISLSIFIQRSFTERHNADMDLFMSIYNRSMASAIINLVLCVTNLGCAIGTMVYTAKARKKVVDDSLQKMSTLMLTCAILWLIRNVWTVIFTFFLAFAPYFTGGILVWSNVIDPILNSWVTFVILALLFVLATVEKYALPRARVKEEHRKSIDVEAV</sequence>
<dbReference type="CDD" id="cd00637">
    <property type="entry name" value="7tm_classA_rhodopsin-like"/>
    <property type="match status" value="1"/>
</dbReference>
<keyword evidence="1" id="KW-0472">Membrane</keyword>
<feature type="transmembrane region" description="Helical" evidence="1">
    <location>
        <begin position="269"/>
        <end position="290"/>
    </location>
</feature>
<feature type="transmembrane region" description="Helical" evidence="1">
    <location>
        <begin position="135"/>
        <end position="163"/>
    </location>
</feature>
<reference evidence="3" key="1">
    <citation type="journal article" date="2023" name="bioRxiv">
        <title>Complete genome of the Medicago anthracnose fungus, Colletotrichum destructivum, reveals a mini-chromosome-like region within a core chromosome.</title>
        <authorList>
            <person name="Lapalu N."/>
            <person name="Simon A."/>
            <person name="Lu A."/>
            <person name="Plaumann P.-L."/>
            <person name="Amselem J."/>
            <person name="Pigne S."/>
            <person name="Auger A."/>
            <person name="Koch C."/>
            <person name="Dallery J.-F."/>
            <person name="O'Connell R.J."/>
        </authorList>
    </citation>
    <scope>NUCLEOTIDE SEQUENCE [LARGE SCALE GENOMIC DNA]</scope>
    <source>
        <strain evidence="3">CBS 520.97</strain>
    </source>
</reference>
<dbReference type="EMBL" id="CP137311">
    <property type="protein sequence ID" value="WQF86579.1"/>
    <property type="molecule type" value="Genomic_DNA"/>
</dbReference>
<dbReference type="GeneID" id="87948093"/>
<feature type="transmembrane region" description="Helical" evidence="1">
    <location>
        <begin position="6"/>
        <end position="30"/>
    </location>
</feature>
<evidence type="ECO:0000313" key="3">
    <source>
        <dbReference type="Proteomes" id="UP001322277"/>
    </source>
</evidence>
<protein>
    <recommendedName>
        <fullName evidence="4">Transmembrane protein</fullName>
    </recommendedName>
</protein>
<organism evidence="2 3">
    <name type="scientific">Colletotrichum destructivum</name>
    <dbReference type="NCBI Taxonomy" id="34406"/>
    <lineage>
        <taxon>Eukaryota</taxon>
        <taxon>Fungi</taxon>
        <taxon>Dikarya</taxon>
        <taxon>Ascomycota</taxon>
        <taxon>Pezizomycotina</taxon>
        <taxon>Sordariomycetes</taxon>
        <taxon>Hypocreomycetidae</taxon>
        <taxon>Glomerellales</taxon>
        <taxon>Glomerellaceae</taxon>
        <taxon>Colletotrichum</taxon>
        <taxon>Colletotrichum destructivum species complex</taxon>
    </lineage>
</organism>
<feature type="transmembrane region" description="Helical" evidence="1">
    <location>
        <begin position="183"/>
        <end position="205"/>
    </location>
</feature>
<keyword evidence="1" id="KW-1133">Transmembrane helix</keyword>
<gene>
    <name evidence="2" type="ORF">CDEST_11593</name>
</gene>
<accession>A0AAX4ITL4</accession>
<dbReference type="KEGG" id="cdet:87948093"/>
<dbReference type="AlphaFoldDB" id="A0AAX4ITL4"/>
<name>A0AAX4ITL4_9PEZI</name>
<evidence type="ECO:0000256" key="1">
    <source>
        <dbReference type="SAM" id="Phobius"/>
    </source>
</evidence>
<evidence type="ECO:0008006" key="4">
    <source>
        <dbReference type="Google" id="ProtNLM"/>
    </source>
</evidence>
<feature type="transmembrane region" description="Helical" evidence="1">
    <location>
        <begin position="90"/>
        <end position="114"/>
    </location>
</feature>